<keyword evidence="7" id="KW-1185">Reference proteome</keyword>
<dbReference type="STRING" id="78245.Xaut_2473"/>
<proteinExistence type="inferred from homology"/>
<gene>
    <name evidence="6" type="ordered locus">Xaut_2473</name>
</gene>
<protein>
    <recommendedName>
        <fullName evidence="4">phosphoglycolate phosphatase</fullName>
        <ecNumber evidence="4">3.1.3.18</ecNumber>
    </recommendedName>
</protein>
<comment type="pathway">
    <text evidence="2">Organic acid metabolism; glycolate biosynthesis; glycolate from 2-phosphoglycolate: step 1/1.</text>
</comment>
<sequence>MRRDSREAEPPGRYGRTGISFLPARLRPPRPDLPMRDVSALLFDKDGTLVHFDRTWGPACGAAMRALAGDDAAALARLQEVSHYLPAEGRFLHTSPLVSGSSAHYGPLWADALRRPATPDFLAEIDDLFAREGLAFLTPIGQPLATLTHLKSAGFTLGIVTNDAENSARKQAHALGILPLLAAVHGYDSGFGSKPGPGMVAAFGARFGLAPHAMAVIGDSAHDLAAARGAGARFIAVRSGPAPIDDLMTEADLVVDSIDDLPRLLALAPSSPERENAV</sequence>
<evidence type="ECO:0000256" key="1">
    <source>
        <dbReference type="ARBA" id="ARBA00000830"/>
    </source>
</evidence>
<dbReference type="KEGG" id="xau:Xaut_2473"/>
<dbReference type="InterPro" id="IPR050155">
    <property type="entry name" value="HAD-like_hydrolase_sf"/>
</dbReference>
<dbReference type="EMBL" id="CP000781">
    <property type="protein sequence ID" value="ABS67715.1"/>
    <property type="molecule type" value="Genomic_DNA"/>
</dbReference>
<name>A7II72_XANP2</name>
<comment type="similarity">
    <text evidence="3">Belongs to the HAD-like hydrolase superfamily. CbbY/CbbZ/Gph/YieH family.</text>
</comment>
<dbReference type="PANTHER" id="PTHR43434:SF1">
    <property type="entry name" value="PHOSPHOGLYCOLATE PHOSPHATASE"/>
    <property type="match status" value="1"/>
</dbReference>
<evidence type="ECO:0000256" key="3">
    <source>
        <dbReference type="ARBA" id="ARBA00006171"/>
    </source>
</evidence>
<dbReference type="GO" id="GO:0006281">
    <property type="term" value="P:DNA repair"/>
    <property type="evidence" value="ECO:0007669"/>
    <property type="project" value="TreeGrafter"/>
</dbReference>
<dbReference type="AlphaFoldDB" id="A7II72"/>
<dbReference type="GO" id="GO:0005829">
    <property type="term" value="C:cytosol"/>
    <property type="evidence" value="ECO:0007669"/>
    <property type="project" value="TreeGrafter"/>
</dbReference>
<keyword evidence="6" id="KW-0378">Hydrolase</keyword>
<organism evidence="6 7">
    <name type="scientific">Xanthobacter autotrophicus (strain ATCC BAA-1158 / Py2)</name>
    <dbReference type="NCBI Taxonomy" id="78245"/>
    <lineage>
        <taxon>Bacteria</taxon>
        <taxon>Pseudomonadati</taxon>
        <taxon>Pseudomonadota</taxon>
        <taxon>Alphaproteobacteria</taxon>
        <taxon>Hyphomicrobiales</taxon>
        <taxon>Xanthobacteraceae</taxon>
        <taxon>Xanthobacter</taxon>
    </lineage>
</organism>
<dbReference type="InterPro" id="IPR036412">
    <property type="entry name" value="HAD-like_sf"/>
</dbReference>
<evidence type="ECO:0000256" key="2">
    <source>
        <dbReference type="ARBA" id="ARBA00004818"/>
    </source>
</evidence>
<evidence type="ECO:0000313" key="7">
    <source>
        <dbReference type="Proteomes" id="UP000002417"/>
    </source>
</evidence>
<dbReference type="InterPro" id="IPR023214">
    <property type="entry name" value="HAD_sf"/>
</dbReference>
<comment type="catalytic activity">
    <reaction evidence="1">
        <text>2-phosphoglycolate + H2O = glycolate + phosphate</text>
        <dbReference type="Rhea" id="RHEA:14369"/>
        <dbReference type="ChEBI" id="CHEBI:15377"/>
        <dbReference type="ChEBI" id="CHEBI:29805"/>
        <dbReference type="ChEBI" id="CHEBI:43474"/>
        <dbReference type="ChEBI" id="CHEBI:58033"/>
        <dbReference type="EC" id="3.1.3.18"/>
    </reaction>
</comment>
<dbReference type="PANTHER" id="PTHR43434">
    <property type="entry name" value="PHOSPHOGLYCOLATE PHOSPHATASE"/>
    <property type="match status" value="1"/>
</dbReference>
<dbReference type="EC" id="3.1.3.18" evidence="4"/>
<dbReference type="SUPFAM" id="SSF56784">
    <property type="entry name" value="HAD-like"/>
    <property type="match status" value="1"/>
</dbReference>
<dbReference type="GO" id="GO:0008967">
    <property type="term" value="F:phosphoglycolate phosphatase activity"/>
    <property type="evidence" value="ECO:0007669"/>
    <property type="project" value="UniProtKB-EC"/>
</dbReference>
<feature type="compositionally biased region" description="Basic and acidic residues" evidence="5">
    <location>
        <begin position="1"/>
        <end position="10"/>
    </location>
</feature>
<evidence type="ECO:0000256" key="4">
    <source>
        <dbReference type="ARBA" id="ARBA00013078"/>
    </source>
</evidence>
<dbReference type="SFLD" id="SFLDG01129">
    <property type="entry name" value="C1.5:_HAD__Beta-PGM__Phosphata"/>
    <property type="match status" value="1"/>
</dbReference>
<dbReference type="Pfam" id="PF00702">
    <property type="entry name" value="Hydrolase"/>
    <property type="match status" value="1"/>
</dbReference>
<dbReference type="Proteomes" id="UP000002417">
    <property type="component" value="Chromosome"/>
</dbReference>
<dbReference type="eggNOG" id="COG0546">
    <property type="taxonomic scope" value="Bacteria"/>
</dbReference>
<dbReference type="Gene3D" id="1.10.150.240">
    <property type="entry name" value="Putative phosphatase, domain 2"/>
    <property type="match status" value="1"/>
</dbReference>
<evidence type="ECO:0000256" key="5">
    <source>
        <dbReference type="SAM" id="MobiDB-lite"/>
    </source>
</evidence>
<feature type="region of interest" description="Disordered" evidence="5">
    <location>
        <begin position="1"/>
        <end position="27"/>
    </location>
</feature>
<dbReference type="HOGENOM" id="CLU_045011_19_1_5"/>
<dbReference type="PhylomeDB" id="A7II72"/>
<reference evidence="6 7" key="1">
    <citation type="submission" date="2007-07" db="EMBL/GenBank/DDBJ databases">
        <title>Complete sequence of chromosome of Xanthobacter autotrophicus Py2.</title>
        <authorList>
            <consortium name="US DOE Joint Genome Institute"/>
            <person name="Copeland A."/>
            <person name="Lucas S."/>
            <person name="Lapidus A."/>
            <person name="Barry K."/>
            <person name="Glavina del Rio T."/>
            <person name="Hammon N."/>
            <person name="Israni S."/>
            <person name="Dalin E."/>
            <person name="Tice H."/>
            <person name="Pitluck S."/>
            <person name="Sims D."/>
            <person name="Brettin T."/>
            <person name="Bruce D."/>
            <person name="Detter J.C."/>
            <person name="Han C."/>
            <person name="Tapia R."/>
            <person name="Brainard J."/>
            <person name="Schmutz J."/>
            <person name="Larimer F."/>
            <person name="Land M."/>
            <person name="Hauser L."/>
            <person name="Kyrpides N."/>
            <person name="Kim E."/>
            <person name="Ensigns S.A."/>
            <person name="Richardson P."/>
        </authorList>
    </citation>
    <scope>NUCLEOTIDE SEQUENCE [LARGE SCALE GENOMIC DNA]</scope>
    <source>
        <strain evidence="7">ATCC BAA-1158 / Py2</strain>
    </source>
</reference>
<dbReference type="SFLD" id="SFLDS00003">
    <property type="entry name" value="Haloacid_Dehalogenase"/>
    <property type="match status" value="1"/>
</dbReference>
<accession>A7II72</accession>
<dbReference type="InterPro" id="IPR023198">
    <property type="entry name" value="PGP-like_dom2"/>
</dbReference>
<evidence type="ECO:0000313" key="6">
    <source>
        <dbReference type="EMBL" id="ABS67715.1"/>
    </source>
</evidence>
<dbReference type="Gene3D" id="3.40.50.1000">
    <property type="entry name" value="HAD superfamily/HAD-like"/>
    <property type="match status" value="1"/>
</dbReference>